<dbReference type="STRING" id="411467.BACCAP_04227"/>
<gene>
    <name evidence="1" type="ORF">BACCAP_04227</name>
</gene>
<organism evidence="1 2">
    <name type="scientific">Pseudoflavonifractor capillosus ATCC 29799</name>
    <dbReference type="NCBI Taxonomy" id="411467"/>
    <lineage>
        <taxon>Bacteria</taxon>
        <taxon>Bacillati</taxon>
        <taxon>Bacillota</taxon>
        <taxon>Clostridia</taxon>
        <taxon>Eubacteriales</taxon>
        <taxon>Oscillospiraceae</taxon>
        <taxon>Pseudoflavonifractor</taxon>
    </lineage>
</organism>
<evidence type="ECO:0000313" key="1">
    <source>
        <dbReference type="EMBL" id="EDM97752.1"/>
    </source>
</evidence>
<accession>A6P160</accession>
<keyword evidence="2" id="KW-1185">Reference proteome</keyword>
<sequence>MAMRKTVLILTEKFQSRTPPDKEAVRQAVAAWLAGALKT</sequence>
<reference evidence="1 2" key="2">
    <citation type="submission" date="2007-06" db="EMBL/GenBank/DDBJ databases">
        <title>Draft genome sequence of Pseudoflavonifractor capillosus ATCC 29799.</title>
        <authorList>
            <person name="Sudarsanam P."/>
            <person name="Ley R."/>
            <person name="Guruge J."/>
            <person name="Turnbaugh P.J."/>
            <person name="Mahowald M."/>
            <person name="Liep D."/>
            <person name="Gordon J."/>
        </authorList>
    </citation>
    <scope>NUCLEOTIDE SEQUENCE [LARGE SCALE GENOMIC DNA]</scope>
    <source>
        <strain evidence="1 2">ATCC 29799</strain>
    </source>
</reference>
<comment type="caution">
    <text evidence="1">The sequence shown here is derived from an EMBL/GenBank/DDBJ whole genome shotgun (WGS) entry which is preliminary data.</text>
</comment>
<dbReference type="AlphaFoldDB" id="A6P160"/>
<dbReference type="EMBL" id="AAXG02000047">
    <property type="protein sequence ID" value="EDM97752.1"/>
    <property type="molecule type" value="Genomic_DNA"/>
</dbReference>
<evidence type="ECO:0000313" key="2">
    <source>
        <dbReference type="Proteomes" id="UP000003639"/>
    </source>
</evidence>
<proteinExistence type="predicted"/>
<name>A6P160_9FIRM</name>
<protein>
    <submittedName>
        <fullName evidence="1">Uncharacterized protein</fullName>
    </submittedName>
</protein>
<reference evidence="1 2" key="1">
    <citation type="submission" date="2007-04" db="EMBL/GenBank/DDBJ databases">
        <authorList>
            <person name="Fulton L."/>
            <person name="Clifton S."/>
            <person name="Fulton B."/>
            <person name="Xu J."/>
            <person name="Minx P."/>
            <person name="Pepin K.H."/>
            <person name="Johnson M."/>
            <person name="Thiruvilangam P."/>
            <person name="Bhonagiri V."/>
            <person name="Nash W.E."/>
            <person name="Mardis E.R."/>
            <person name="Wilson R.K."/>
        </authorList>
    </citation>
    <scope>NUCLEOTIDE SEQUENCE [LARGE SCALE GENOMIC DNA]</scope>
    <source>
        <strain evidence="1 2">ATCC 29799</strain>
    </source>
</reference>
<dbReference type="Proteomes" id="UP000003639">
    <property type="component" value="Unassembled WGS sequence"/>
</dbReference>